<evidence type="ECO:0000313" key="1">
    <source>
        <dbReference type="EMBL" id="KUI67172.1"/>
    </source>
</evidence>
<gene>
    <name evidence="1" type="ORF">VM1G_03561</name>
</gene>
<organism evidence="1 2">
    <name type="scientific">Cytospora mali</name>
    <name type="common">Apple Valsa canker fungus</name>
    <name type="synonym">Valsa mali</name>
    <dbReference type="NCBI Taxonomy" id="578113"/>
    <lineage>
        <taxon>Eukaryota</taxon>
        <taxon>Fungi</taxon>
        <taxon>Dikarya</taxon>
        <taxon>Ascomycota</taxon>
        <taxon>Pezizomycotina</taxon>
        <taxon>Sordariomycetes</taxon>
        <taxon>Sordariomycetidae</taxon>
        <taxon>Diaporthales</taxon>
        <taxon>Cytosporaceae</taxon>
        <taxon>Cytospora</taxon>
    </lineage>
</organism>
<sequence length="190" mass="22388">MPDLPDLQPYQRTLWNVLCWNFPADICRTFEDTEHIYSDELHSLYDILQSCRGKVPSHLMNKLAGLSQRIAVEMADALQALDITGPSKEFQTMRESKPYFHSPDREQLWRNILDLFKKEYLGRHSDGSMREKVSDFHALHILYELEMEDKRCRRDEDTNIQNPAHAWYHEMPDQSVAWCLRRLAPLVAKA</sequence>
<evidence type="ECO:0000313" key="2">
    <source>
        <dbReference type="Proteomes" id="UP000078559"/>
    </source>
</evidence>
<dbReference type="Proteomes" id="UP000078559">
    <property type="component" value="Chromosome 3"/>
</dbReference>
<proteinExistence type="predicted"/>
<dbReference type="OrthoDB" id="5198994at2759"/>
<protein>
    <submittedName>
        <fullName evidence="1">Uncharacterized protein</fullName>
    </submittedName>
</protein>
<reference evidence="1" key="1">
    <citation type="submission" date="2014-12" db="EMBL/GenBank/DDBJ databases">
        <title>Genome Sequence of Valsa Canker Pathogens Uncovers a Specific Adaption of Colonization on Woody Bark.</title>
        <authorList>
            <person name="Yin Z."/>
            <person name="Liu H."/>
            <person name="Gao X."/>
            <person name="Li Z."/>
            <person name="Song N."/>
            <person name="Ke X."/>
            <person name="Dai Q."/>
            <person name="Wu Y."/>
            <person name="Sun Y."/>
            <person name="Xu J.-R."/>
            <person name="Kang Z.K."/>
            <person name="Wang L."/>
            <person name="Huang L."/>
        </authorList>
    </citation>
    <scope>NUCLEOTIDE SEQUENCE [LARGE SCALE GENOMIC DNA]</scope>
    <source>
        <strain evidence="1">03-8</strain>
    </source>
</reference>
<dbReference type="EMBL" id="CM003100">
    <property type="protein sequence ID" value="KUI67172.1"/>
    <property type="molecule type" value="Genomic_DNA"/>
</dbReference>
<accession>A0A194VT40</accession>
<name>A0A194VT40_CYTMA</name>
<keyword evidence="2" id="KW-1185">Reference proteome</keyword>
<dbReference type="AlphaFoldDB" id="A0A194VT40"/>